<keyword evidence="3" id="KW-0732">Signal</keyword>
<feature type="chain" id="PRO_5042057690" description="Glycosyl transferase CAP10 domain-containing protein" evidence="3">
    <location>
        <begin position="34"/>
        <end position="247"/>
    </location>
</feature>
<dbReference type="EMBL" id="LGRX02021952">
    <property type="protein sequence ID" value="KAK3256133.1"/>
    <property type="molecule type" value="Genomic_DNA"/>
</dbReference>
<name>A0AAE0FAK2_9CHLO</name>
<proteinExistence type="inferred from homology"/>
<gene>
    <name evidence="5" type="ORF">CYMTET_34718</name>
</gene>
<evidence type="ECO:0000256" key="3">
    <source>
        <dbReference type="SAM" id="SignalP"/>
    </source>
</evidence>
<dbReference type="InterPro" id="IPR051091">
    <property type="entry name" value="O-Glucosyltr/Glycosyltrsf_90"/>
</dbReference>
<dbReference type="Proteomes" id="UP001190700">
    <property type="component" value="Unassembled WGS sequence"/>
</dbReference>
<feature type="domain" description="Glycosyl transferase CAP10" evidence="4">
    <location>
        <begin position="127"/>
        <end position="223"/>
    </location>
</feature>
<organism evidence="5 6">
    <name type="scientific">Cymbomonas tetramitiformis</name>
    <dbReference type="NCBI Taxonomy" id="36881"/>
    <lineage>
        <taxon>Eukaryota</taxon>
        <taxon>Viridiplantae</taxon>
        <taxon>Chlorophyta</taxon>
        <taxon>Pyramimonadophyceae</taxon>
        <taxon>Pyramimonadales</taxon>
        <taxon>Pyramimonadaceae</taxon>
        <taxon>Cymbomonas</taxon>
    </lineage>
</organism>
<evidence type="ECO:0000313" key="6">
    <source>
        <dbReference type="Proteomes" id="UP001190700"/>
    </source>
</evidence>
<evidence type="ECO:0000313" key="5">
    <source>
        <dbReference type="EMBL" id="KAK3256133.1"/>
    </source>
</evidence>
<dbReference type="InterPro" id="IPR006598">
    <property type="entry name" value="CAP10"/>
</dbReference>
<evidence type="ECO:0000256" key="2">
    <source>
        <dbReference type="ARBA" id="ARBA00022679"/>
    </source>
</evidence>
<keyword evidence="2" id="KW-0808">Transferase</keyword>
<protein>
    <recommendedName>
        <fullName evidence="4">Glycosyl transferase CAP10 domain-containing protein</fullName>
    </recommendedName>
</protein>
<evidence type="ECO:0000256" key="1">
    <source>
        <dbReference type="ARBA" id="ARBA00010118"/>
    </source>
</evidence>
<dbReference type="PANTHER" id="PTHR12203">
    <property type="entry name" value="KDEL LYS-ASP-GLU-LEU CONTAINING - RELATED"/>
    <property type="match status" value="1"/>
</dbReference>
<comment type="caution">
    <text evidence="5">The sequence shown here is derived from an EMBL/GenBank/DDBJ whole genome shotgun (WGS) entry which is preliminary data.</text>
</comment>
<feature type="signal peptide" evidence="3">
    <location>
        <begin position="1"/>
        <end position="33"/>
    </location>
</feature>
<accession>A0AAE0FAK2</accession>
<dbReference type="GO" id="GO:0016740">
    <property type="term" value="F:transferase activity"/>
    <property type="evidence" value="ECO:0007669"/>
    <property type="project" value="UniProtKB-KW"/>
</dbReference>
<sequence length="247" mass="27534">MLRIRPPFFLMSLRNSFLTLLFFISIVGPFGSSEILDSSEGSSGEMELDNPIDDESLKLSETFETKHDTNGDTGSESLGEELESTKLVSEEPSNVNAAPSPQFRCEKDGNCNPHFPGDAAASCKGKCTLLSWIKEDLQPWSTSGITLEMLKRAHNRGERSSRFLIKNGTLYASLVLGSSKWGASRTWYSAWALLELLDKYGTEVPDVEFVISVEDEPHVRLRPLRLQYTLDAPFTCMSNRANVETKL</sequence>
<evidence type="ECO:0000259" key="4">
    <source>
        <dbReference type="Pfam" id="PF05686"/>
    </source>
</evidence>
<comment type="similarity">
    <text evidence="1">Belongs to the glycosyltransferase 90 family.</text>
</comment>
<keyword evidence="6" id="KW-1185">Reference proteome</keyword>
<dbReference type="Pfam" id="PF05686">
    <property type="entry name" value="Glyco_transf_90"/>
    <property type="match status" value="1"/>
</dbReference>
<reference evidence="5 6" key="1">
    <citation type="journal article" date="2015" name="Genome Biol. Evol.">
        <title>Comparative Genomics of a Bacterivorous Green Alga Reveals Evolutionary Causalities and Consequences of Phago-Mixotrophic Mode of Nutrition.</title>
        <authorList>
            <person name="Burns J.A."/>
            <person name="Paasch A."/>
            <person name="Narechania A."/>
            <person name="Kim E."/>
        </authorList>
    </citation>
    <scope>NUCLEOTIDE SEQUENCE [LARGE SCALE GENOMIC DNA]</scope>
    <source>
        <strain evidence="5 6">PLY_AMNH</strain>
    </source>
</reference>
<dbReference type="PANTHER" id="PTHR12203:SF35">
    <property type="entry name" value="PROTEIN O-GLUCOSYLTRANSFERASE 1"/>
    <property type="match status" value="1"/>
</dbReference>
<dbReference type="AlphaFoldDB" id="A0AAE0FAK2"/>